<feature type="domain" description="Metallo-beta-lactamase" evidence="1">
    <location>
        <begin position="40"/>
        <end position="241"/>
    </location>
</feature>
<sequence length="281" mass="31332">MFIRSWGARGSIAVSGEEYLRYGGDTTCLEIRTAAGDVLIVDAGSGIRRLGNAMIAEERRQLSMIFTHAHWDHILGFPFFKPVHRRDSSIEIYGCPMETGDMQTLLAQTMAPPHFPVPYDEIRANITYHPRCESGRSHDILGITVESIPLSHPNLGLGYKFTEARKTFVFLTDNELGHVHPGGRSFEEYVEFCQGADLLIHDAEYTDAEYEHTRGWGHSTYGEAMRLALSAGVENFGLFHHNQDRTDSDLDAMVAACREIAAEAGSSMRCFAVTQDMDIAL</sequence>
<proteinExistence type="predicted"/>
<dbReference type="InterPro" id="IPR001279">
    <property type="entry name" value="Metallo-B-lactamas"/>
</dbReference>
<reference evidence="2 3" key="1">
    <citation type="submission" date="2018-06" db="EMBL/GenBank/DDBJ databases">
        <title>Complete genome of Desulfovibrio indonesiensis P37SLT.</title>
        <authorList>
            <person name="Crispim J.S."/>
            <person name="Vidigal P.M.P."/>
            <person name="Silva L.C.F."/>
            <person name="Laguardia C.N."/>
            <person name="Araujo L.C."/>
            <person name="Dias R.S."/>
            <person name="Sousa M.P."/>
            <person name="Paula S.O."/>
            <person name="Silva C."/>
        </authorList>
    </citation>
    <scope>NUCLEOTIDE SEQUENCE [LARGE SCALE GENOMIC DNA]</scope>
    <source>
        <strain evidence="2 3">P37SLT</strain>
    </source>
</reference>
<gene>
    <name evidence="2" type="ORF">DPQ33_05415</name>
</gene>
<dbReference type="RefSeq" id="WP_144302172.1">
    <property type="nucleotide sequence ID" value="NZ_QMIE01000003.1"/>
</dbReference>
<dbReference type="OrthoDB" id="9803916at2"/>
<evidence type="ECO:0000313" key="2">
    <source>
        <dbReference type="EMBL" id="TVM18897.1"/>
    </source>
</evidence>
<dbReference type="EMBL" id="QMIE01000003">
    <property type="protein sequence ID" value="TVM18897.1"/>
    <property type="molecule type" value="Genomic_DNA"/>
</dbReference>
<dbReference type="Proteomes" id="UP000448292">
    <property type="component" value="Unassembled WGS sequence"/>
</dbReference>
<dbReference type="GO" id="GO:0016787">
    <property type="term" value="F:hydrolase activity"/>
    <property type="evidence" value="ECO:0007669"/>
    <property type="project" value="UniProtKB-KW"/>
</dbReference>
<dbReference type="Pfam" id="PF12706">
    <property type="entry name" value="Lactamase_B_2"/>
    <property type="match status" value="1"/>
</dbReference>
<keyword evidence="2" id="KW-0378">Hydrolase</keyword>
<organism evidence="2 3">
    <name type="scientific">Oceanidesulfovibrio indonesiensis</name>
    <dbReference type="NCBI Taxonomy" id="54767"/>
    <lineage>
        <taxon>Bacteria</taxon>
        <taxon>Pseudomonadati</taxon>
        <taxon>Thermodesulfobacteriota</taxon>
        <taxon>Desulfovibrionia</taxon>
        <taxon>Desulfovibrionales</taxon>
        <taxon>Desulfovibrionaceae</taxon>
        <taxon>Oceanidesulfovibrio</taxon>
    </lineage>
</organism>
<dbReference type="InterPro" id="IPR036866">
    <property type="entry name" value="RibonucZ/Hydroxyglut_hydro"/>
</dbReference>
<evidence type="ECO:0000313" key="3">
    <source>
        <dbReference type="Proteomes" id="UP000448292"/>
    </source>
</evidence>
<dbReference type="PANTHER" id="PTHR42663">
    <property type="entry name" value="HYDROLASE C777.06C-RELATED-RELATED"/>
    <property type="match status" value="1"/>
</dbReference>
<dbReference type="PANTHER" id="PTHR42663:SF4">
    <property type="entry name" value="SLL1036 PROTEIN"/>
    <property type="match status" value="1"/>
</dbReference>
<dbReference type="Gene3D" id="3.60.15.10">
    <property type="entry name" value="Ribonuclease Z/Hydroxyacylglutathione hydrolase-like"/>
    <property type="match status" value="1"/>
</dbReference>
<comment type="caution">
    <text evidence="2">The sequence shown here is derived from an EMBL/GenBank/DDBJ whole genome shotgun (WGS) entry which is preliminary data.</text>
</comment>
<dbReference type="AlphaFoldDB" id="A0A7M3MHD1"/>
<dbReference type="CDD" id="cd07715">
    <property type="entry name" value="TaR3-like_MBL-fold"/>
    <property type="match status" value="1"/>
</dbReference>
<dbReference type="SUPFAM" id="SSF56281">
    <property type="entry name" value="Metallo-hydrolase/oxidoreductase"/>
    <property type="match status" value="1"/>
</dbReference>
<protein>
    <submittedName>
        <fullName evidence="2">MBL fold metallo-hydrolase</fullName>
    </submittedName>
</protein>
<accession>A0A7M3MHD1</accession>
<name>A0A7M3MHD1_9BACT</name>
<keyword evidence="3" id="KW-1185">Reference proteome</keyword>
<evidence type="ECO:0000259" key="1">
    <source>
        <dbReference type="Pfam" id="PF12706"/>
    </source>
</evidence>